<name>A0A3N0WVJ7_9FLAO</name>
<evidence type="ECO:0000313" key="1">
    <source>
        <dbReference type="EMBL" id="ROI09100.1"/>
    </source>
</evidence>
<dbReference type="AlphaFoldDB" id="A0A3N0WVJ7"/>
<dbReference type="Proteomes" id="UP000270224">
    <property type="component" value="Unassembled WGS sequence"/>
</dbReference>
<accession>A0A3N0WVJ7</accession>
<reference evidence="2" key="1">
    <citation type="submission" date="2018-11" db="EMBL/GenBank/DDBJ databases">
        <title>Proposal to divide the Flavobacteriaceae and reorganize its genera based on Amino Acid Identity values calculated from whole genome sequences.</title>
        <authorList>
            <person name="Nicholson A.C."/>
            <person name="Gulvik C.A."/>
            <person name="Whitney A.M."/>
            <person name="Humrighouse B.W."/>
            <person name="Bell M."/>
            <person name="Holmens B."/>
            <person name="Steigerwalt A."/>
            <person name="Villarma A."/>
            <person name="Sheth M."/>
            <person name="Batra D."/>
            <person name="Pryor J."/>
            <person name="Bernardet J.-F."/>
            <person name="Hugo C."/>
            <person name="Kampfer P."/>
            <person name="Newman J."/>
            <person name="Mcquiston J.R."/>
        </authorList>
    </citation>
    <scope>NUCLEOTIDE SEQUENCE [LARGE SCALE GENOMIC DNA]</scope>
    <source>
        <strain evidence="2">H3056</strain>
    </source>
</reference>
<organism evidence="1 2">
    <name type="scientific">Kaistella daneshvariae</name>
    <dbReference type="NCBI Taxonomy" id="2487074"/>
    <lineage>
        <taxon>Bacteria</taxon>
        <taxon>Pseudomonadati</taxon>
        <taxon>Bacteroidota</taxon>
        <taxon>Flavobacteriia</taxon>
        <taxon>Flavobacteriales</taxon>
        <taxon>Weeksellaceae</taxon>
        <taxon>Chryseobacterium group</taxon>
        <taxon>Kaistella</taxon>
    </lineage>
</organism>
<gene>
    <name evidence="1" type="ORF">EGI11_06725</name>
</gene>
<proteinExistence type="predicted"/>
<dbReference type="EMBL" id="RJUG01000003">
    <property type="protein sequence ID" value="ROI09100.1"/>
    <property type="molecule type" value="Genomic_DNA"/>
</dbReference>
<comment type="caution">
    <text evidence="1">The sequence shown here is derived from an EMBL/GenBank/DDBJ whole genome shotgun (WGS) entry which is preliminary data.</text>
</comment>
<protein>
    <submittedName>
        <fullName evidence="1">Uncharacterized protein</fullName>
    </submittedName>
</protein>
<evidence type="ECO:0000313" key="2">
    <source>
        <dbReference type="Proteomes" id="UP000270224"/>
    </source>
</evidence>
<sequence length="63" mass="7207">MALLKALDVVNKNSDQFRAFFAKQRSKLLSIDNGFGLNTRFFLLHNLPNFEQKKSPIKIGNLV</sequence>